<keyword evidence="2 5" id="KW-0863">Zinc-finger</keyword>
<sequence length="390" mass="43958">MSRQQRRSCCYRNCAVTTTTNPERTLFQFPKDEARAKRWTELGAVDTSLSGPKFMCDLHFSQIYMCFSARRKMLLNTAIPYEYGTEPSDDQRQQGEEEQQQHELILGEAEIVGSTSSSQGETEEHLEGTEFEMLDTDENQMTEIIYMDDLQQLNQEEAAPPRSPAKARIIKVEKLPTLVTSSSGMAAIPTLGTPQKNIILRKVKIKKRPSSAVTSPVLAKKSKPDVEPPVETTVTSSPEKKISSPKTAKKVQTVKASSSNSVAAETPKPQQPAPAKPAKAPSIPAKPLRVTIMERRKESMNEFIFKGEEYIQLPKEGFLQDLDEADQQLQQCKAKHSAEMDELERELEACMAENEQCRAENESMARKLEEYRMVIKNMKDVLGMFETEED</sequence>
<dbReference type="GO" id="GO:0008270">
    <property type="term" value="F:zinc ion binding"/>
    <property type="evidence" value="ECO:0007669"/>
    <property type="project" value="UniProtKB-KW"/>
</dbReference>
<comment type="caution">
    <text evidence="9">The sequence shown here is derived from an EMBL/GenBank/DDBJ whole genome shotgun (WGS) entry which is preliminary data.</text>
</comment>
<accession>A0ABD1CEJ3</accession>
<dbReference type="EMBL" id="JBEHCU010013039">
    <property type="protein sequence ID" value="KAL1374778.1"/>
    <property type="molecule type" value="Genomic_DNA"/>
</dbReference>
<proteinExistence type="predicted"/>
<evidence type="ECO:0000256" key="4">
    <source>
        <dbReference type="ARBA" id="ARBA00023125"/>
    </source>
</evidence>
<dbReference type="GO" id="GO:0003677">
    <property type="term" value="F:DNA binding"/>
    <property type="evidence" value="ECO:0007669"/>
    <property type="project" value="UniProtKB-UniRule"/>
</dbReference>
<evidence type="ECO:0000256" key="7">
    <source>
        <dbReference type="SAM" id="MobiDB-lite"/>
    </source>
</evidence>
<dbReference type="SMART" id="SM00980">
    <property type="entry name" value="THAP"/>
    <property type="match status" value="1"/>
</dbReference>
<feature type="region of interest" description="Disordered" evidence="7">
    <location>
        <begin position="210"/>
        <end position="282"/>
    </location>
</feature>
<dbReference type="AlphaFoldDB" id="A0ABD1CEJ3"/>
<feature type="domain" description="THAP-type" evidence="8">
    <location>
        <begin position="1"/>
        <end position="83"/>
    </location>
</feature>
<keyword evidence="10" id="KW-1185">Reference proteome</keyword>
<organism evidence="9 10">
    <name type="scientific">Culex pipiens pipiens</name>
    <name type="common">Northern house mosquito</name>
    <dbReference type="NCBI Taxonomy" id="38569"/>
    <lineage>
        <taxon>Eukaryota</taxon>
        <taxon>Metazoa</taxon>
        <taxon>Ecdysozoa</taxon>
        <taxon>Arthropoda</taxon>
        <taxon>Hexapoda</taxon>
        <taxon>Insecta</taxon>
        <taxon>Pterygota</taxon>
        <taxon>Neoptera</taxon>
        <taxon>Endopterygota</taxon>
        <taxon>Diptera</taxon>
        <taxon>Nematocera</taxon>
        <taxon>Culicoidea</taxon>
        <taxon>Culicidae</taxon>
        <taxon>Culicinae</taxon>
        <taxon>Culicini</taxon>
        <taxon>Culex</taxon>
        <taxon>Culex</taxon>
    </lineage>
</organism>
<feature type="coiled-coil region" evidence="6">
    <location>
        <begin position="315"/>
        <end position="374"/>
    </location>
</feature>
<evidence type="ECO:0000259" key="8">
    <source>
        <dbReference type="PROSITE" id="PS50950"/>
    </source>
</evidence>
<dbReference type="InterPro" id="IPR006612">
    <property type="entry name" value="THAP_Znf"/>
</dbReference>
<evidence type="ECO:0000256" key="3">
    <source>
        <dbReference type="ARBA" id="ARBA00022833"/>
    </source>
</evidence>
<evidence type="ECO:0000256" key="5">
    <source>
        <dbReference type="PROSITE-ProRule" id="PRU00309"/>
    </source>
</evidence>
<reference evidence="9 10" key="1">
    <citation type="submission" date="2024-05" db="EMBL/GenBank/DDBJ databases">
        <title>Culex pipiens pipiens assembly and annotation.</title>
        <authorList>
            <person name="Alout H."/>
            <person name="Durand T."/>
        </authorList>
    </citation>
    <scope>NUCLEOTIDE SEQUENCE [LARGE SCALE GENOMIC DNA]</scope>
    <source>
        <strain evidence="9">HA-2024</strain>
        <tissue evidence="9">Whole body</tissue>
    </source>
</reference>
<keyword evidence="6" id="KW-0175">Coiled coil</keyword>
<keyword evidence="1" id="KW-0479">Metal-binding</keyword>
<evidence type="ECO:0000256" key="2">
    <source>
        <dbReference type="ARBA" id="ARBA00022771"/>
    </source>
</evidence>
<evidence type="ECO:0000313" key="10">
    <source>
        <dbReference type="Proteomes" id="UP001562425"/>
    </source>
</evidence>
<dbReference type="SUPFAM" id="SSF57716">
    <property type="entry name" value="Glucocorticoid receptor-like (DNA-binding domain)"/>
    <property type="match status" value="1"/>
</dbReference>
<keyword evidence="4 5" id="KW-0238">DNA-binding</keyword>
<gene>
    <name evidence="9" type="ORF">pipiens_001635</name>
</gene>
<name>A0ABD1CEJ3_CULPP</name>
<evidence type="ECO:0000256" key="1">
    <source>
        <dbReference type="ARBA" id="ARBA00022723"/>
    </source>
</evidence>
<keyword evidence="3" id="KW-0862">Zinc</keyword>
<dbReference type="Proteomes" id="UP001562425">
    <property type="component" value="Unassembled WGS sequence"/>
</dbReference>
<dbReference type="Pfam" id="PF05485">
    <property type="entry name" value="THAP"/>
    <property type="match status" value="1"/>
</dbReference>
<evidence type="ECO:0000313" key="9">
    <source>
        <dbReference type="EMBL" id="KAL1374778.1"/>
    </source>
</evidence>
<protein>
    <recommendedName>
        <fullName evidence="8">THAP-type domain-containing protein</fullName>
    </recommendedName>
</protein>
<evidence type="ECO:0000256" key="6">
    <source>
        <dbReference type="SAM" id="Coils"/>
    </source>
</evidence>
<dbReference type="PROSITE" id="PS50950">
    <property type="entry name" value="ZF_THAP"/>
    <property type="match status" value="1"/>
</dbReference>